<keyword evidence="2" id="KW-0805">Transcription regulation</keyword>
<proteinExistence type="inferred from homology"/>
<feature type="non-terminal residue" evidence="5">
    <location>
        <position position="1"/>
    </location>
</feature>
<comment type="similarity">
    <text evidence="1">Belongs to the TFIIE alpha subunit family.</text>
</comment>
<evidence type="ECO:0000313" key="5">
    <source>
        <dbReference type="EMBL" id="GMS91937.1"/>
    </source>
</evidence>
<comment type="caution">
    <text evidence="5">The sequence shown here is derived from an EMBL/GenBank/DDBJ whole genome shotgun (WGS) entry which is preliminary data.</text>
</comment>
<accession>A0AAV5TC77</accession>
<dbReference type="InterPro" id="IPR017919">
    <property type="entry name" value="TFIIE/TFIIEa_HTH"/>
</dbReference>
<dbReference type="Gene3D" id="6.10.140.1250">
    <property type="match status" value="1"/>
</dbReference>
<dbReference type="InterPro" id="IPR021600">
    <property type="entry name" value="TFIIE_asu_C"/>
</dbReference>
<dbReference type="GO" id="GO:0006367">
    <property type="term" value="P:transcription initiation at RNA polymerase II promoter"/>
    <property type="evidence" value="ECO:0007669"/>
    <property type="project" value="InterPro"/>
</dbReference>
<name>A0AAV5TC77_9BILA</name>
<organism evidence="5 6">
    <name type="scientific">Pristionchus entomophagus</name>
    <dbReference type="NCBI Taxonomy" id="358040"/>
    <lineage>
        <taxon>Eukaryota</taxon>
        <taxon>Metazoa</taxon>
        <taxon>Ecdysozoa</taxon>
        <taxon>Nematoda</taxon>
        <taxon>Chromadorea</taxon>
        <taxon>Rhabditida</taxon>
        <taxon>Rhabditina</taxon>
        <taxon>Diplogasteromorpha</taxon>
        <taxon>Diplogasteroidea</taxon>
        <taxon>Neodiplogasteridae</taxon>
        <taxon>Pristionchus</taxon>
    </lineage>
</organism>
<dbReference type="PANTHER" id="PTHR13097:SF7">
    <property type="entry name" value="GENERAL TRANSCRIPTION FACTOR IIE SUBUNIT 1"/>
    <property type="match status" value="1"/>
</dbReference>
<dbReference type="GO" id="GO:0005673">
    <property type="term" value="C:transcription factor TFIIE complex"/>
    <property type="evidence" value="ECO:0007669"/>
    <property type="project" value="TreeGrafter"/>
</dbReference>
<evidence type="ECO:0000259" key="4">
    <source>
        <dbReference type="PROSITE" id="PS51344"/>
    </source>
</evidence>
<evidence type="ECO:0000256" key="2">
    <source>
        <dbReference type="ARBA" id="ARBA00023015"/>
    </source>
</evidence>
<dbReference type="PROSITE" id="PS51344">
    <property type="entry name" value="HTH_TFE_IIE"/>
    <property type="match status" value="1"/>
</dbReference>
<dbReference type="PANTHER" id="PTHR13097">
    <property type="entry name" value="TRANSCRIPTION INITIATION FACTOR IIE, ALPHA SUBUNIT"/>
    <property type="match status" value="1"/>
</dbReference>
<dbReference type="InterPro" id="IPR002853">
    <property type="entry name" value="TFIIE_asu"/>
</dbReference>
<dbReference type="InterPro" id="IPR024550">
    <property type="entry name" value="TFIIEa/SarR/Rpc3_HTH_dom"/>
</dbReference>
<keyword evidence="6" id="KW-1185">Reference proteome</keyword>
<evidence type="ECO:0000256" key="3">
    <source>
        <dbReference type="ARBA" id="ARBA00023163"/>
    </source>
</evidence>
<feature type="domain" description="HTH TFE/IIEalpha-type" evidence="4">
    <location>
        <begin position="29"/>
        <end position="120"/>
    </location>
</feature>
<dbReference type="SMART" id="SM00531">
    <property type="entry name" value="TFIIE"/>
    <property type="match status" value="1"/>
</dbReference>
<gene>
    <name evidence="5" type="ORF">PENTCL1PPCAC_14112</name>
</gene>
<sequence length="445" mass="49552">QQEMAAASTSATGPAASEIRIVSEIPEDLRRALLMTVKTFYSPEQAIIVYYVMLSVCISEEKLRSKICMDQKQLRTLTVHLKQDKLLRERLIQQKSSITGKNQSVIYYFVNYRAITNIFKYKVEHMRQKIEDRARNIVHVAAYKCSGCQNPYDTIEVDRIIDPRTGELKCWRCQSEVVMQNISTSTNSQGTIAHFNVQLRPLFELLQQLEGVQLAPHLCEPDINKFIAMDKEAAEFAAAEELTKQQQEKERRPRQELGGKAFGQDVGLKYRNADTITVDMNAGEIQEVAAGKEVPLWLQANPEAAAAAAVDALDEAAAKADGKSDIGSTLALHETLHAEFEDVDAEPDVKRSRVDAAASSDPLNVSSELMDEADLMTSSAAAAAGGRADTMEDGESDDEEEEMVAVQGQMMAFTDVSDEEVARMTAEEKAAYEVIYERHAQEHDY</sequence>
<dbReference type="EMBL" id="BTSX01000004">
    <property type="protein sequence ID" value="GMS91937.1"/>
    <property type="molecule type" value="Genomic_DNA"/>
</dbReference>
<protein>
    <recommendedName>
        <fullName evidence="4">HTH TFE/IIEalpha-type domain-containing protein</fullName>
    </recommendedName>
</protein>
<dbReference type="AlphaFoldDB" id="A0AAV5TC77"/>
<dbReference type="Proteomes" id="UP001432027">
    <property type="component" value="Unassembled WGS sequence"/>
</dbReference>
<dbReference type="Pfam" id="PF02002">
    <property type="entry name" value="TFIIE_alpha"/>
    <property type="match status" value="1"/>
</dbReference>
<dbReference type="Pfam" id="PF11521">
    <property type="entry name" value="TFIIE-A_C"/>
    <property type="match status" value="1"/>
</dbReference>
<dbReference type="InterPro" id="IPR013083">
    <property type="entry name" value="Znf_RING/FYVE/PHD"/>
</dbReference>
<dbReference type="InterPro" id="IPR039997">
    <property type="entry name" value="TFE"/>
</dbReference>
<reference evidence="5" key="1">
    <citation type="submission" date="2023-10" db="EMBL/GenBank/DDBJ databases">
        <title>Genome assembly of Pristionchus species.</title>
        <authorList>
            <person name="Yoshida K."/>
            <person name="Sommer R.J."/>
        </authorList>
    </citation>
    <scope>NUCLEOTIDE SEQUENCE</scope>
    <source>
        <strain evidence="5">RS0144</strain>
    </source>
</reference>
<keyword evidence="3" id="KW-0804">Transcription</keyword>
<evidence type="ECO:0000313" key="6">
    <source>
        <dbReference type="Proteomes" id="UP001432027"/>
    </source>
</evidence>
<evidence type="ECO:0000256" key="1">
    <source>
        <dbReference type="ARBA" id="ARBA00008947"/>
    </source>
</evidence>
<dbReference type="SUPFAM" id="SSF57783">
    <property type="entry name" value="Zinc beta-ribbon"/>
    <property type="match status" value="1"/>
</dbReference>
<dbReference type="Gene3D" id="3.30.40.10">
    <property type="entry name" value="Zinc/RING finger domain, C3HC4 (zinc finger)"/>
    <property type="match status" value="1"/>
</dbReference>